<dbReference type="Proteomes" id="UP000322876">
    <property type="component" value="Unassembled WGS sequence"/>
</dbReference>
<reference evidence="1 2" key="1">
    <citation type="submission" date="2019-06" db="EMBL/GenBank/DDBJ databases">
        <title>Genomic insights into carbon and energy metabolism of Deferribacter autotrophicus revealed new metabolic traits in the phylum Deferribacteres.</title>
        <authorList>
            <person name="Slobodkin A.I."/>
            <person name="Slobodkina G.B."/>
            <person name="Allioux M."/>
            <person name="Alain K."/>
            <person name="Jebbar M."/>
            <person name="Shadrin V."/>
            <person name="Kublanov I.V."/>
            <person name="Toshchakov S.V."/>
            <person name="Bonch-Osmolovskaya E.A."/>
        </authorList>
    </citation>
    <scope>NUCLEOTIDE SEQUENCE [LARGE SCALE GENOMIC DNA]</scope>
    <source>
        <strain evidence="1 2">SL50</strain>
    </source>
</reference>
<dbReference type="RefSeq" id="WP_149266840.1">
    <property type="nucleotide sequence ID" value="NZ_VFJB01000006.1"/>
</dbReference>
<evidence type="ECO:0000313" key="1">
    <source>
        <dbReference type="EMBL" id="KAA0257867.1"/>
    </source>
</evidence>
<keyword evidence="2" id="KW-1185">Reference proteome</keyword>
<comment type="caution">
    <text evidence="1">The sequence shown here is derived from an EMBL/GenBank/DDBJ whole genome shotgun (WGS) entry which is preliminary data.</text>
</comment>
<name>A0A5A8F3G4_9BACT</name>
<dbReference type="OrthoDB" id="9780327at2"/>
<dbReference type="EMBL" id="VFJB01000006">
    <property type="protein sequence ID" value="KAA0257867.1"/>
    <property type="molecule type" value="Genomic_DNA"/>
</dbReference>
<dbReference type="AlphaFoldDB" id="A0A5A8F3G4"/>
<gene>
    <name evidence="1" type="ORF">FHQ18_08995</name>
</gene>
<sequence length="421" mass="50459">MKYKTMLLVVIASKYLYSRSGKLTHDRLRVHAYKEIEYFYKNKERIDYPWYDKYLVILYNVFLINLLARYFDKQIKKYVSVFDDKYETLCYGTYFALKHFNKNIQFFREEIRKEFYLKSVAEKAALKVEKYIKKFNPKIEDDGFIFSNSPIGIELEFSNIGLKAGKFFINESDVMENFSKYHYFHLLKHLWRFGAYIDSNYRIKQFIRKGGFLEYTFTSKDELFKESKPLTSSPRFASLLVREAVKFTPLKPHSIHVSLELKDEKSVVPLSFDLLKFLIMVTGDFGVRDGKIVETRIYDGDIKGIAVIRMRRNKGRFIPTVEFAHMRLRREFSRNDFYENAINMFIAYKNLFSFRIIDEFYKKLYQWALNPSFKDIDLEKNLEILKKGLDFEVALPVSYKYRIIQNIKKQYLKNKMVVDGK</sequence>
<protein>
    <submittedName>
        <fullName evidence="1">Uncharacterized protein</fullName>
    </submittedName>
</protein>
<proteinExistence type="predicted"/>
<accession>A0A5A8F3G4</accession>
<organism evidence="1 2">
    <name type="scientific">Deferribacter autotrophicus</name>
    <dbReference type="NCBI Taxonomy" id="500465"/>
    <lineage>
        <taxon>Bacteria</taxon>
        <taxon>Pseudomonadati</taxon>
        <taxon>Deferribacterota</taxon>
        <taxon>Deferribacteres</taxon>
        <taxon>Deferribacterales</taxon>
        <taxon>Deferribacteraceae</taxon>
        <taxon>Deferribacter</taxon>
    </lineage>
</organism>
<evidence type="ECO:0000313" key="2">
    <source>
        <dbReference type="Proteomes" id="UP000322876"/>
    </source>
</evidence>